<keyword evidence="1" id="KW-0732">Signal</keyword>
<dbReference type="Pfam" id="PF19838">
    <property type="entry name" value="LptD_2"/>
    <property type="match status" value="1"/>
</dbReference>
<dbReference type="InterPro" id="IPR050218">
    <property type="entry name" value="LptD"/>
</dbReference>
<comment type="caution">
    <text evidence="3">The sequence shown here is derived from an EMBL/GenBank/DDBJ whole genome shotgun (WGS) entry which is preliminary data.</text>
</comment>
<evidence type="ECO:0000256" key="1">
    <source>
        <dbReference type="SAM" id="SignalP"/>
    </source>
</evidence>
<dbReference type="Gene3D" id="2.60.450.10">
    <property type="entry name" value="Lipopolysaccharide (LPS) transport protein A like domain"/>
    <property type="match status" value="1"/>
</dbReference>
<evidence type="ECO:0000313" key="4">
    <source>
        <dbReference type="Proteomes" id="UP000076481"/>
    </source>
</evidence>
<dbReference type="InterPro" id="IPR045659">
    <property type="entry name" value="LptD_2"/>
</dbReference>
<sequence>MLLLVCLSIPAFAVHAEVSAEQDSSSSRYDFVFPEEKSDSLVSASDSPGTPSRPVNYAARDSMVYHLDTKMVELWGKGSVTDEGTTIKGSKILINRNSSTLTAFGQFDSEHVLEEPATFSDAGGGFEGEAITYNFDTQKGKTFKASSVAQNIIFSGNDVTRLPDGELSIKGGSFTTCDDEDPHYWFSASRMHVVPDSRLHAWPLVMYVRPEIFSYRLPAIPILPLPYMVFPISSGRKSGLLIPRPGEDGGGFMLSGVGYYWAMNDYMDLRLEGDLHANSDSRTAERFRYVKYGDYSGSITGEQKTEGLSKNWYYNMVHSQVVDPTTSLGLNFQFYGGERESDLNSIDSESIITEQSSASAYIAKTFDDNNSIASLGYSRSEDLRNSSSSQRISALFFQNRLYPYLDAEPGDWRRDVSLSSGVSYIGDFSKSTSGSSSDGYALNANTEAGYFHRYSDNFSALYTQGVSVQSIVPDTTRYPHAFSGSRLVMPFQMQSTINRHFHLNPSLTFNHYEPDEGQGDPFSSMVFTLDGTTRLYGRPIGTGFLENLTGMTAVRHVFIPALTYAWNPEYSGSDFYDSAYDWADPLRYGRFESPIYTGVAAGQSTIGISLRNLIQGRFRGGEYPSPGAVDGGDYSRQLLSLTASTSYNFAADSLRLAPVTFLATSNAISDHLLLSTGGMYDYYSYNPETGERIDRSSSEDGHGLLRFVKGFVNMSLSFEGERKGTAPRSSVRDSGVPFVMNANQALFLERFNMGDFGDVDFGIPWQLRMSMFLYTDHDPNRSYAASSPSSMSLLNAMLRIGITRNWQVAVNSGYDFLNNDVVFPMVQVNRDLHCWQLSFQWVPSGVFKSYSIQIGLKAPQLRDIKFSKKGTSLSELSQGI</sequence>
<proteinExistence type="predicted"/>
<feature type="signal peptide" evidence="1">
    <location>
        <begin position="1"/>
        <end position="16"/>
    </location>
</feature>
<feature type="domain" description="LPS-assembly protein LptD central" evidence="2">
    <location>
        <begin position="220"/>
        <end position="683"/>
    </location>
</feature>
<dbReference type="GO" id="GO:0009279">
    <property type="term" value="C:cell outer membrane"/>
    <property type="evidence" value="ECO:0007669"/>
    <property type="project" value="TreeGrafter"/>
</dbReference>
<evidence type="ECO:0000313" key="3">
    <source>
        <dbReference type="EMBL" id="KZK75125.1"/>
    </source>
</evidence>
<protein>
    <recommendedName>
        <fullName evidence="2">LPS-assembly protein LptD central domain-containing protein</fullName>
    </recommendedName>
</protein>
<accession>A0A165MDP8</accession>
<organism evidence="3 4">
    <name type="scientific">Pelodictyon luteolum</name>
    <dbReference type="NCBI Taxonomy" id="1100"/>
    <lineage>
        <taxon>Bacteria</taxon>
        <taxon>Pseudomonadati</taxon>
        <taxon>Chlorobiota</taxon>
        <taxon>Chlorobiia</taxon>
        <taxon>Chlorobiales</taxon>
        <taxon>Chlorobiaceae</taxon>
        <taxon>Chlorobium/Pelodictyon group</taxon>
        <taxon>Pelodictyon</taxon>
    </lineage>
</organism>
<dbReference type="PANTHER" id="PTHR30189:SF1">
    <property type="entry name" value="LPS-ASSEMBLY PROTEIN LPTD"/>
    <property type="match status" value="1"/>
</dbReference>
<evidence type="ECO:0000259" key="2">
    <source>
        <dbReference type="Pfam" id="PF19838"/>
    </source>
</evidence>
<reference evidence="3 4" key="1">
    <citation type="submission" date="2016-03" db="EMBL/GenBank/DDBJ databases">
        <title>Speciation and ecological success in dimly lit waters: horizontal gene transfer in a green sulfur bacteria bloom unveiled by metagenomic assembly.</title>
        <authorList>
            <person name="Llorens-Mares T."/>
            <person name="Liu Z."/>
            <person name="Allen L.Z."/>
            <person name="Rusch D.B."/>
            <person name="Craig M.T."/>
            <person name="Dupont C.L."/>
            <person name="Bryant D.A."/>
            <person name="Casamayor E.O."/>
        </authorList>
    </citation>
    <scope>NUCLEOTIDE SEQUENCE [LARGE SCALE GENOMIC DNA]</scope>
    <source>
        <strain evidence="3">CIII</strain>
    </source>
</reference>
<name>A0A165MDP8_PELLU</name>
<feature type="chain" id="PRO_5007862485" description="LPS-assembly protein LptD central domain-containing protein" evidence="1">
    <location>
        <begin position="17"/>
        <end position="880"/>
    </location>
</feature>
<gene>
    <name evidence="3" type="ORF">A3K90_02970</name>
</gene>
<dbReference type="Proteomes" id="UP000076481">
    <property type="component" value="Unassembled WGS sequence"/>
</dbReference>
<dbReference type="PANTHER" id="PTHR30189">
    <property type="entry name" value="LPS-ASSEMBLY PROTEIN"/>
    <property type="match status" value="1"/>
</dbReference>
<dbReference type="AlphaFoldDB" id="A0A165MDP8"/>
<dbReference type="EMBL" id="LVWG01000011">
    <property type="protein sequence ID" value="KZK75125.1"/>
    <property type="molecule type" value="Genomic_DNA"/>
</dbReference>
<dbReference type="GO" id="GO:1990351">
    <property type="term" value="C:transporter complex"/>
    <property type="evidence" value="ECO:0007669"/>
    <property type="project" value="TreeGrafter"/>
</dbReference>